<evidence type="ECO:0000313" key="1">
    <source>
        <dbReference type="EMBL" id="GAG83341.1"/>
    </source>
</evidence>
<reference evidence="1" key="1">
    <citation type="journal article" date="2014" name="Front. Microbiol.">
        <title>High frequency of phylogenetically diverse reductive dehalogenase-homologous genes in deep subseafloor sedimentary metagenomes.</title>
        <authorList>
            <person name="Kawai M."/>
            <person name="Futagami T."/>
            <person name="Toyoda A."/>
            <person name="Takaki Y."/>
            <person name="Nishi S."/>
            <person name="Hori S."/>
            <person name="Arai W."/>
            <person name="Tsubouchi T."/>
            <person name="Morono Y."/>
            <person name="Uchiyama I."/>
            <person name="Ito T."/>
            <person name="Fujiyama A."/>
            <person name="Inagaki F."/>
            <person name="Takami H."/>
        </authorList>
    </citation>
    <scope>NUCLEOTIDE SEQUENCE</scope>
    <source>
        <strain evidence="1">Expedition CK06-06</strain>
    </source>
</reference>
<name>X1CGI0_9ZZZZ</name>
<dbReference type="InterPro" id="IPR036929">
    <property type="entry name" value="DsbDN_sf"/>
</dbReference>
<gene>
    <name evidence="1" type="ORF">S01H4_21892</name>
</gene>
<dbReference type="EMBL" id="BART01009968">
    <property type="protein sequence ID" value="GAG83341.1"/>
    <property type="molecule type" value="Genomic_DNA"/>
</dbReference>
<comment type="caution">
    <text evidence="1">The sequence shown here is derived from an EMBL/GenBank/DDBJ whole genome shotgun (WGS) entry which is preliminary data.</text>
</comment>
<dbReference type="AlphaFoldDB" id="X1CGI0"/>
<proteinExistence type="predicted"/>
<dbReference type="Gene3D" id="2.60.40.1250">
    <property type="entry name" value="Thiol:disulfide interchange protein DsbD, N-terminal domain"/>
    <property type="match status" value="1"/>
</dbReference>
<accession>X1CGI0</accession>
<protein>
    <submittedName>
        <fullName evidence="1">Uncharacterized protein</fullName>
    </submittedName>
</protein>
<feature type="non-terminal residue" evidence="1">
    <location>
        <position position="196"/>
    </location>
</feature>
<sequence>MNTLLKSMYISLALFCLSTLHAETTLKITPITKLQSEIVVTIPVKKGHYLHTDSIKFSIDSPNVALSSQWKPSATPISYYDESFKETKKAFDDTFDVAMHITGSDLANNIDDVNLHLSYYSTDTHSFTNEVLPLTSDSANHIKSSIAVNDAVVETKKNIIDSTVEPCRPAVCKKRSWSEQVSSLIKTTDSLWIKIL</sequence>
<organism evidence="1">
    <name type="scientific">marine sediment metagenome</name>
    <dbReference type="NCBI Taxonomy" id="412755"/>
    <lineage>
        <taxon>unclassified sequences</taxon>
        <taxon>metagenomes</taxon>
        <taxon>ecological metagenomes</taxon>
    </lineage>
</organism>